<sequence length="234" mass="26588">MMTPPQEAQVLALLNQPTSFAWESDLTIATLAHDLGSVVPVVIDTRSLEELGIDLNEQIQNGTQIWRPQSAVEINAPDASDLARPWWTRSVQIPNPVFGSPSLLVDITERLRTLDLEVLIRHGRVIITTSETAEEAEIVRLYDVTPLIGDADKVESNVTSHRPWQRQDHRYDQIVDTIETMVRPSMWARLGGESEISPITIRDRHWLAISTSTLVHLEIQRLLDRFNQDGSRRY</sequence>
<dbReference type="EMBL" id="JASZZN010000033">
    <property type="protein sequence ID" value="MDM4019216.1"/>
    <property type="molecule type" value="Genomic_DNA"/>
</dbReference>
<keyword evidence="2" id="KW-1185">Reference proteome</keyword>
<dbReference type="Proteomes" id="UP001239462">
    <property type="component" value="Unassembled WGS sequence"/>
</dbReference>
<evidence type="ECO:0000313" key="2">
    <source>
        <dbReference type="Proteomes" id="UP001239462"/>
    </source>
</evidence>
<gene>
    <name evidence="1" type="ORF">QTN89_27420</name>
</gene>
<proteinExistence type="predicted"/>
<accession>A0ABT7PSV1</accession>
<comment type="caution">
    <text evidence="1">The sequence shown here is derived from an EMBL/GenBank/DDBJ whole genome shotgun (WGS) entry which is preliminary data.</text>
</comment>
<dbReference type="RefSeq" id="WP_289167300.1">
    <property type="nucleotide sequence ID" value="NZ_JASZZN010000033.1"/>
</dbReference>
<evidence type="ECO:0000313" key="1">
    <source>
        <dbReference type="EMBL" id="MDM4019216.1"/>
    </source>
</evidence>
<organism evidence="1 2">
    <name type="scientific">Roseiconus lacunae</name>
    <dbReference type="NCBI Taxonomy" id="2605694"/>
    <lineage>
        <taxon>Bacteria</taxon>
        <taxon>Pseudomonadati</taxon>
        <taxon>Planctomycetota</taxon>
        <taxon>Planctomycetia</taxon>
        <taxon>Pirellulales</taxon>
        <taxon>Pirellulaceae</taxon>
        <taxon>Roseiconus</taxon>
    </lineage>
</organism>
<reference evidence="1 2" key="1">
    <citation type="submission" date="2023-06" db="EMBL/GenBank/DDBJ databases">
        <title>Roseiconus lacunae JC819 isolated from Gulf of Mannar region, Tamil Nadu.</title>
        <authorList>
            <person name="Pk S."/>
            <person name="Ch S."/>
            <person name="Ch V.R."/>
        </authorList>
    </citation>
    <scope>NUCLEOTIDE SEQUENCE [LARGE SCALE GENOMIC DNA]</scope>
    <source>
        <strain evidence="1 2">JC819</strain>
    </source>
</reference>
<protein>
    <submittedName>
        <fullName evidence="1">Uncharacterized protein</fullName>
    </submittedName>
</protein>
<name>A0ABT7PSV1_9BACT</name>